<accession>A0A813RC59</accession>
<dbReference type="SUPFAM" id="SSF81321">
    <property type="entry name" value="Family A G protein-coupled receptor-like"/>
    <property type="match status" value="1"/>
</dbReference>
<dbReference type="InterPro" id="IPR017452">
    <property type="entry name" value="GPCR_Rhodpsn_7TM"/>
</dbReference>
<dbReference type="GO" id="GO:0071880">
    <property type="term" value="P:adenylate cyclase-activating adrenergic receptor signaling pathway"/>
    <property type="evidence" value="ECO:0007669"/>
    <property type="project" value="TreeGrafter"/>
</dbReference>
<dbReference type="OrthoDB" id="5975661at2759"/>
<dbReference type="Gene3D" id="1.20.1070.10">
    <property type="entry name" value="Rhodopsin 7-helix transmembrane proteins"/>
    <property type="match status" value="1"/>
</dbReference>
<dbReference type="GO" id="GO:0004930">
    <property type="term" value="F:G protein-coupled receptor activity"/>
    <property type="evidence" value="ECO:0007669"/>
    <property type="project" value="UniProtKB-KW"/>
</dbReference>
<proteinExistence type="inferred from homology"/>
<dbReference type="PROSITE" id="PS00237">
    <property type="entry name" value="G_PROTEIN_RECEP_F1_1"/>
    <property type="match status" value="1"/>
</dbReference>
<reference evidence="12" key="1">
    <citation type="submission" date="2021-02" db="EMBL/GenBank/DDBJ databases">
        <authorList>
            <person name="Nowell W R."/>
        </authorList>
    </citation>
    <scope>NUCLEOTIDE SEQUENCE</scope>
</reference>
<dbReference type="Proteomes" id="UP000663852">
    <property type="component" value="Unassembled WGS sequence"/>
</dbReference>
<dbReference type="EMBL" id="CAJNOR010000060">
    <property type="protein sequence ID" value="CAF0779044.1"/>
    <property type="molecule type" value="Genomic_DNA"/>
</dbReference>
<dbReference type="PANTHER" id="PTHR24248:SF185">
    <property type="entry name" value="DOPAMINE RECEPTOR 2"/>
    <property type="match status" value="1"/>
</dbReference>
<dbReference type="InterPro" id="IPR000276">
    <property type="entry name" value="GPCR_Rhodpsn"/>
</dbReference>
<evidence type="ECO:0000256" key="1">
    <source>
        <dbReference type="ARBA" id="ARBA00004651"/>
    </source>
</evidence>
<evidence type="ECO:0000313" key="12">
    <source>
        <dbReference type="EMBL" id="CAF0779044.1"/>
    </source>
</evidence>
<keyword evidence="6 10" id="KW-0472">Membrane</keyword>
<dbReference type="GO" id="GO:0043410">
    <property type="term" value="P:positive regulation of MAPK cascade"/>
    <property type="evidence" value="ECO:0007669"/>
    <property type="project" value="TreeGrafter"/>
</dbReference>
<dbReference type="SMART" id="SM01381">
    <property type="entry name" value="7TM_GPCR_Srsx"/>
    <property type="match status" value="1"/>
</dbReference>
<protein>
    <recommendedName>
        <fullName evidence="11">G-protein coupled receptors family 1 profile domain-containing protein</fullName>
    </recommendedName>
</protein>
<feature type="transmembrane region" description="Helical" evidence="10">
    <location>
        <begin position="327"/>
        <end position="346"/>
    </location>
</feature>
<evidence type="ECO:0000256" key="4">
    <source>
        <dbReference type="ARBA" id="ARBA00022989"/>
    </source>
</evidence>
<feature type="transmembrane region" description="Helical" evidence="10">
    <location>
        <begin position="99"/>
        <end position="120"/>
    </location>
</feature>
<evidence type="ECO:0000256" key="7">
    <source>
        <dbReference type="ARBA" id="ARBA00023170"/>
    </source>
</evidence>
<evidence type="ECO:0000256" key="9">
    <source>
        <dbReference type="RuleBase" id="RU000688"/>
    </source>
</evidence>
<dbReference type="PROSITE" id="PS50262">
    <property type="entry name" value="G_PROTEIN_RECEP_F1_2"/>
    <property type="match status" value="1"/>
</dbReference>
<keyword evidence="5 9" id="KW-0297">G-protein coupled receptor</keyword>
<evidence type="ECO:0000256" key="10">
    <source>
        <dbReference type="SAM" id="Phobius"/>
    </source>
</evidence>
<comment type="similarity">
    <text evidence="9">Belongs to the G-protein coupled receptor 1 family.</text>
</comment>
<keyword evidence="7 9" id="KW-0675">Receptor</keyword>
<evidence type="ECO:0000256" key="2">
    <source>
        <dbReference type="ARBA" id="ARBA00022475"/>
    </source>
</evidence>
<keyword evidence="3 9" id="KW-0812">Transmembrane</keyword>
<feature type="transmembrane region" description="Helical" evidence="10">
    <location>
        <begin position="56"/>
        <end position="79"/>
    </location>
</feature>
<evidence type="ECO:0000256" key="3">
    <source>
        <dbReference type="ARBA" id="ARBA00022692"/>
    </source>
</evidence>
<name>A0A813RC59_ADIRI</name>
<feature type="domain" description="G-protein coupled receptors family 1 profile" evidence="11">
    <location>
        <begin position="36"/>
        <end position="343"/>
    </location>
</feature>
<dbReference type="EMBL" id="CAJNOJ010000276">
    <property type="protein sequence ID" value="CAF1362030.1"/>
    <property type="molecule type" value="Genomic_DNA"/>
</dbReference>
<comment type="subcellular location">
    <subcellularLocation>
        <location evidence="1">Cell membrane</location>
        <topology evidence="1">Multi-pass membrane protein</topology>
    </subcellularLocation>
</comment>
<evidence type="ECO:0000259" key="11">
    <source>
        <dbReference type="PROSITE" id="PS50262"/>
    </source>
</evidence>
<gene>
    <name evidence="13" type="ORF">EDS130_LOCUS33875</name>
    <name evidence="12" type="ORF">XAT740_LOCUS1866</name>
</gene>
<feature type="transmembrane region" description="Helical" evidence="10">
    <location>
        <begin position="141"/>
        <end position="163"/>
    </location>
</feature>
<keyword evidence="4 10" id="KW-1133">Transmembrane helix</keyword>
<feature type="transmembrane region" description="Helical" evidence="10">
    <location>
        <begin position="194"/>
        <end position="217"/>
    </location>
</feature>
<dbReference type="PANTHER" id="PTHR24248">
    <property type="entry name" value="ADRENERGIC RECEPTOR-RELATED G-PROTEIN COUPLED RECEPTOR"/>
    <property type="match status" value="1"/>
</dbReference>
<evidence type="ECO:0000313" key="14">
    <source>
        <dbReference type="Proteomes" id="UP000663828"/>
    </source>
</evidence>
<dbReference type="CDD" id="cd14967">
    <property type="entry name" value="7tmA_amine_R-like"/>
    <property type="match status" value="1"/>
</dbReference>
<feature type="transmembrane region" description="Helical" evidence="10">
    <location>
        <begin position="287"/>
        <end position="307"/>
    </location>
</feature>
<keyword evidence="8 9" id="KW-0807">Transducer</keyword>
<dbReference type="GO" id="GO:0005886">
    <property type="term" value="C:plasma membrane"/>
    <property type="evidence" value="ECO:0007669"/>
    <property type="project" value="UniProtKB-SubCell"/>
</dbReference>
<evidence type="ECO:0000256" key="6">
    <source>
        <dbReference type="ARBA" id="ARBA00023136"/>
    </source>
</evidence>
<dbReference type="PRINTS" id="PR00237">
    <property type="entry name" value="GPCRRHODOPSN"/>
</dbReference>
<evidence type="ECO:0000313" key="13">
    <source>
        <dbReference type="EMBL" id="CAF1362030.1"/>
    </source>
</evidence>
<dbReference type="AlphaFoldDB" id="A0A813RC59"/>
<evidence type="ECO:0000256" key="8">
    <source>
        <dbReference type="ARBA" id="ARBA00023224"/>
    </source>
</evidence>
<feature type="transmembrane region" description="Helical" evidence="10">
    <location>
        <begin position="20"/>
        <end position="44"/>
    </location>
</feature>
<dbReference type="Pfam" id="PF00001">
    <property type="entry name" value="7tm_1"/>
    <property type="match status" value="1"/>
</dbReference>
<organism evidence="12 14">
    <name type="scientific">Adineta ricciae</name>
    <name type="common">Rotifer</name>
    <dbReference type="NCBI Taxonomy" id="249248"/>
    <lineage>
        <taxon>Eukaryota</taxon>
        <taxon>Metazoa</taxon>
        <taxon>Spiralia</taxon>
        <taxon>Gnathifera</taxon>
        <taxon>Rotifera</taxon>
        <taxon>Eurotatoria</taxon>
        <taxon>Bdelloidea</taxon>
        <taxon>Adinetida</taxon>
        <taxon>Adinetidae</taxon>
        <taxon>Adineta</taxon>
    </lineage>
</organism>
<comment type="caution">
    <text evidence="12">The sequence shown here is derived from an EMBL/GenBank/DDBJ whole genome shotgun (WGS) entry which is preliminary data.</text>
</comment>
<evidence type="ECO:0000256" key="5">
    <source>
        <dbReference type="ARBA" id="ARBA00023040"/>
    </source>
</evidence>
<keyword evidence="2" id="KW-1003">Cell membrane</keyword>
<keyword evidence="14" id="KW-1185">Reference proteome</keyword>
<dbReference type="Proteomes" id="UP000663828">
    <property type="component" value="Unassembled WGS sequence"/>
</dbReference>
<sequence>MRLFSLTTNTTIVEVQWQAYPIGFFLLLLCLLTIFGNLSIIYVVVREIALHSSTYYYIASLAFADFIIGLFVMPFGFMFGMTNDEYWLFPRHLKFLCDYWYSVNVFACTASIFALCTIGLERYTAISKPIEHPSLFISKRWYYWLLFIWISSAIIAFLPMVLFETSQETSHQPLNETSFTRSILLKECRFPNNLYYTLFISIVAFYSPLILMIYVYIKVYIAARKQAFALHSGYKQHSRAKSAKSHQLSSDFITVRIHHGKYQEPAQENGNVSWKNYSKDQKAAKSIGLIMGTFLICWLPCFGYLSLSGIFAIRLKNEHHHELLLKIFSWLGYSNSALNVLVYVSTARELQMAFSKLFLRRRS</sequence>